<feature type="transmembrane region" description="Helical" evidence="1">
    <location>
        <begin position="67"/>
        <end position="85"/>
    </location>
</feature>
<reference evidence="3 4" key="1">
    <citation type="submission" date="2016-11" db="EMBL/GenBank/DDBJ databases">
        <title>The macronuclear genome of Stentor coeruleus: a giant cell with tiny introns.</title>
        <authorList>
            <person name="Slabodnick M."/>
            <person name="Ruby J.G."/>
            <person name="Reiff S.B."/>
            <person name="Swart E.C."/>
            <person name="Gosai S."/>
            <person name="Prabakaran S."/>
            <person name="Witkowska E."/>
            <person name="Larue G.E."/>
            <person name="Fisher S."/>
            <person name="Freeman R.M."/>
            <person name="Gunawardena J."/>
            <person name="Chu W."/>
            <person name="Stover N.A."/>
            <person name="Gregory B.D."/>
            <person name="Nowacki M."/>
            <person name="Derisi J."/>
            <person name="Roy S.W."/>
            <person name="Marshall W.F."/>
            <person name="Sood P."/>
        </authorList>
    </citation>
    <scope>NUCLEOTIDE SEQUENCE [LARGE SCALE GENOMIC DNA]</scope>
    <source>
        <strain evidence="3">WM001</strain>
    </source>
</reference>
<evidence type="ECO:0000313" key="3">
    <source>
        <dbReference type="EMBL" id="OMJ91130.1"/>
    </source>
</evidence>
<dbReference type="InterPro" id="IPR002656">
    <property type="entry name" value="Acyl_transf_3_dom"/>
</dbReference>
<evidence type="ECO:0000313" key="4">
    <source>
        <dbReference type="Proteomes" id="UP000187209"/>
    </source>
</evidence>
<dbReference type="PANTHER" id="PTHR11161">
    <property type="entry name" value="O-ACYLTRANSFERASE"/>
    <property type="match status" value="1"/>
</dbReference>
<organism evidence="3 4">
    <name type="scientific">Stentor coeruleus</name>
    <dbReference type="NCBI Taxonomy" id="5963"/>
    <lineage>
        <taxon>Eukaryota</taxon>
        <taxon>Sar</taxon>
        <taxon>Alveolata</taxon>
        <taxon>Ciliophora</taxon>
        <taxon>Postciliodesmatophora</taxon>
        <taxon>Heterotrichea</taxon>
        <taxon>Heterotrichida</taxon>
        <taxon>Stentoridae</taxon>
        <taxon>Stentor</taxon>
    </lineage>
</organism>
<keyword evidence="4" id="KW-1185">Reference proteome</keyword>
<comment type="caution">
    <text evidence="3">The sequence shown here is derived from an EMBL/GenBank/DDBJ whole genome shotgun (WGS) entry which is preliminary data.</text>
</comment>
<feature type="domain" description="Acyltransferase 3" evidence="2">
    <location>
        <begin position="7"/>
        <end position="389"/>
    </location>
</feature>
<dbReference type="AlphaFoldDB" id="A0A1R2CQ87"/>
<proteinExistence type="predicted"/>
<dbReference type="GO" id="GO:0016747">
    <property type="term" value="F:acyltransferase activity, transferring groups other than amino-acyl groups"/>
    <property type="evidence" value="ECO:0007669"/>
    <property type="project" value="InterPro"/>
</dbReference>
<name>A0A1R2CQ87_9CILI</name>
<feature type="transmembrane region" description="Helical" evidence="1">
    <location>
        <begin position="20"/>
        <end position="46"/>
    </location>
</feature>
<dbReference type="PANTHER" id="PTHR11161:SF0">
    <property type="entry name" value="O-ACYLTRANSFERASE LIKE PROTEIN"/>
    <property type="match status" value="1"/>
</dbReference>
<feature type="transmembrane region" description="Helical" evidence="1">
    <location>
        <begin position="212"/>
        <end position="229"/>
    </location>
</feature>
<protein>
    <recommendedName>
        <fullName evidence="2">Acyltransferase 3 domain-containing protein</fullName>
    </recommendedName>
</protein>
<feature type="transmembrane region" description="Helical" evidence="1">
    <location>
        <begin position="292"/>
        <end position="316"/>
    </location>
</feature>
<keyword evidence="1" id="KW-1133">Transmembrane helix</keyword>
<evidence type="ECO:0000259" key="2">
    <source>
        <dbReference type="Pfam" id="PF01757"/>
    </source>
</evidence>
<keyword evidence="1" id="KW-0472">Membrane</keyword>
<dbReference type="InterPro" id="IPR052728">
    <property type="entry name" value="O2_lipid_transport_reg"/>
</dbReference>
<feature type="transmembrane region" description="Helical" evidence="1">
    <location>
        <begin position="250"/>
        <end position="272"/>
    </location>
</feature>
<sequence length="430" mass="49980">MVPINSNYSIAIDNATTANFIIVQAGFYAVDTFFWMSGFLAAYLFITEIEKNKNLYLLKIFLAILHRFLRIIPVYMFCLFFFWTLQKHLGSGPGYVLIDEFFNGDCQDYWYTNLIFLNNFIPEGRGSGCVEVGWYLANDMQFFIVASIIFVLYIKTSRVLGWVLIILMCIIGCVSAGIVAHLHELNTIIFAIDKCQEYIEYYYTKPYTRSPPYFLGIICGMILYTVKHYKENSVVYDKLAHKIVKSCENAFFRYSVFLIGWGIVNVFIFTEFNTFNKPGSSYDFSYWTGNENAIYMTFNRFGFGLGLSMVLLPLLLGYFRPISQFMLLYPWCILAKLTFAVYLIHLPIMEIVWKSQGSSYNYGVYLNIQNTVYFFVLSNFFAVPIVFGIEMPTVNLEKLVFYQNKHEKTSSGHTEDIEHHSFKLNETSHH</sequence>
<feature type="transmembrane region" description="Helical" evidence="1">
    <location>
        <begin position="159"/>
        <end position="180"/>
    </location>
</feature>
<dbReference type="Pfam" id="PF01757">
    <property type="entry name" value="Acyl_transf_3"/>
    <property type="match status" value="1"/>
</dbReference>
<keyword evidence="1" id="KW-0812">Transmembrane</keyword>
<accession>A0A1R2CQ87</accession>
<dbReference type="EMBL" id="MPUH01000088">
    <property type="protein sequence ID" value="OMJ91130.1"/>
    <property type="molecule type" value="Genomic_DNA"/>
</dbReference>
<gene>
    <name evidence="3" type="ORF">SteCoe_6394</name>
</gene>
<evidence type="ECO:0000256" key="1">
    <source>
        <dbReference type="SAM" id="Phobius"/>
    </source>
</evidence>
<dbReference type="OrthoDB" id="295273at2759"/>
<feature type="transmembrane region" description="Helical" evidence="1">
    <location>
        <begin position="132"/>
        <end position="152"/>
    </location>
</feature>
<feature type="transmembrane region" description="Helical" evidence="1">
    <location>
        <begin position="328"/>
        <end position="348"/>
    </location>
</feature>
<feature type="transmembrane region" description="Helical" evidence="1">
    <location>
        <begin position="368"/>
        <end position="389"/>
    </location>
</feature>
<dbReference type="Proteomes" id="UP000187209">
    <property type="component" value="Unassembled WGS sequence"/>
</dbReference>